<keyword evidence="2" id="KW-1185">Reference proteome</keyword>
<reference evidence="1" key="2">
    <citation type="journal article" date="2019" name="IMA Fungus">
        <title>Genome sequencing and comparison of five Tilletia species to identify candidate genes for the detection of regulated species infecting wheat.</title>
        <authorList>
            <person name="Nguyen H.D.T."/>
            <person name="Sultana T."/>
            <person name="Kesanakurti P."/>
            <person name="Hambleton S."/>
        </authorList>
    </citation>
    <scope>NUCLEOTIDE SEQUENCE</scope>
    <source>
        <strain evidence="1">DAOMC 236416</strain>
    </source>
</reference>
<reference evidence="1" key="1">
    <citation type="submission" date="2016-04" db="EMBL/GenBank/DDBJ databases">
        <authorList>
            <person name="Nguyen H.D."/>
            <person name="Samba Siva P."/>
            <person name="Cullis J."/>
            <person name="Levesque C.A."/>
            <person name="Hambleton S."/>
        </authorList>
    </citation>
    <scope>NUCLEOTIDE SEQUENCE</scope>
    <source>
        <strain evidence="1">DAOMC 236416</strain>
    </source>
</reference>
<name>A0A177TWP4_9BASI</name>
<gene>
    <name evidence="1" type="ORF">A4X13_0g5680</name>
</gene>
<proteinExistence type="predicted"/>
<dbReference type="Proteomes" id="UP000077521">
    <property type="component" value="Unassembled WGS sequence"/>
</dbReference>
<protein>
    <submittedName>
        <fullName evidence="1">Uncharacterized protein</fullName>
    </submittedName>
</protein>
<comment type="caution">
    <text evidence="1">The sequence shown here is derived from an EMBL/GenBank/DDBJ whole genome shotgun (WGS) entry which is preliminary data.</text>
</comment>
<evidence type="ECO:0000313" key="2">
    <source>
        <dbReference type="Proteomes" id="UP000077521"/>
    </source>
</evidence>
<evidence type="ECO:0000313" key="1">
    <source>
        <dbReference type="EMBL" id="KAE8246663.1"/>
    </source>
</evidence>
<organism evidence="1 2">
    <name type="scientific">Tilletia indica</name>
    <dbReference type="NCBI Taxonomy" id="43049"/>
    <lineage>
        <taxon>Eukaryota</taxon>
        <taxon>Fungi</taxon>
        <taxon>Dikarya</taxon>
        <taxon>Basidiomycota</taxon>
        <taxon>Ustilaginomycotina</taxon>
        <taxon>Exobasidiomycetes</taxon>
        <taxon>Tilletiales</taxon>
        <taxon>Tilletiaceae</taxon>
        <taxon>Tilletia</taxon>
    </lineage>
</organism>
<accession>A0A177TWP4</accession>
<dbReference type="AlphaFoldDB" id="A0A177TWP4"/>
<dbReference type="EMBL" id="LWDF02000464">
    <property type="protein sequence ID" value="KAE8246663.1"/>
    <property type="molecule type" value="Genomic_DNA"/>
</dbReference>
<sequence>MKFAQLSFFLLLLGVMAVTAAPSQPPACKRIVKTVKPREVVPPEVAEARRELRDLEPEIRDLILAKVREMDDVQRRGIRRPKPPSYPREGAGGYGGAPAPITPPEGVVVPPGRDSGR</sequence>